<feature type="domain" description="Nitroreductase" evidence="8">
    <location>
        <begin position="11"/>
        <end position="161"/>
    </location>
</feature>
<accession>A0A3R9P4E1</accession>
<dbReference type="InterPro" id="IPR000415">
    <property type="entry name" value="Nitroreductase-like"/>
</dbReference>
<reference evidence="9 10" key="1">
    <citation type="submission" date="2018-10" db="EMBL/GenBank/DDBJ databases">
        <title>Draft genome sequence of Bacillus salarius IM0101, isolated from a hypersaline soil in Inner Mongolia, China.</title>
        <authorList>
            <person name="Yamprayoonswat W."/>
            <person name="Boonvisut S."/>
            <person name="Jumpathong W."/>
            <person name="Sittihan S."/>
            <person name="Ruangsuj P."/>
            <person name="Wanthongcharoen S."/>
            <person name="Thongpramul N."/>
            <person name="Pimmason S."/>
            <person name="Yu B."/>
            <person name="Yasawong M."/>
        </authorList>
    </citation>
    <scope>NUCLEOTIDE SEQUENCE [LARGE SCALE GENOMIC DNA]</scope>
    <source>
        <strain evidence="9 10">IM0101</strain>
    </source>
</reference>
<proteinExistence type="inferred from homology"/>
<evidence type="ECO:0000256" key="5">
    <source>
        <dbReference type="ARBA" id="ARBA00022857"/>
    </source>
</evidence>
<dbReference type="InterPro" id="IPR052530">
    <property type="entry name" value="NAD(P)H_nitroreductase"/>
</dbReference>
<keyword evidence="10" id="KW-1185">Reference proteome</keyword>
<comment type="caution">
    <text evidence="9">The sequence shown here is derived from an EMBL/GenBank/DDBJ whole genome shotgun (WGS) entry which is preliminary data.</text>
</comment>
<dbReference type="Gene3D" id="3.40.109.10">
    <property type="entry name" value="NADH Oxidase"/>
    <property type="match status" value="1"/>
</dbReference>
<sequence>MTNTSSLAQIVRERRSIKKKYKTDPVPQELVFKLLNDAVYAPNHGNREPWRFVFVPTEKKEKFIERLLPAFPQDFQENRRNYFSQPSAILIVIMPNDPRQKQWEENFGAVSSMIQNFQLLAWEQQLGVVWKTNAHIYEPKAREIIGVNPGEKIVGFLHMGYFHSEDIPKTKERTPVEEKMEVFE</sequence>
<protein>
    <submittedName>
        <fullName evidence="9">Nitroreductase</fullName>
    </submittedName>
</protein>
<evidence type="ECO:0000256" key="6">
    <source>
        <dbReference type="ARBA" id="ARBA00023002"/>
    </source>
</evidence>
<dbReference type="InterPro" id="IPR029479">
    <property type="entry name" value="Nitroreductase"/>
</dbReference>
<dbReference type="GO" id="GO:0016491">
    <property type="term" value="F:oxidoreductase activity"/>
    <property type="evidence" value="ECO:0007669"/>
    <property type="project" value="UniProtKB-KW"/>
</dbReference>
<keyword evidence="6" id="KW-0560">Oxidoreductase</keyword>
<dbReference type="Proteomes" id="UP000275076">
    <property type="component" value="Unassembled WGS sequence"/>
</dbReference>
<keyword evidence="5" id="KW-0521">NADP</keyword>
<evidence type="ECO:0000256" key="7">
    <source>
        <dbReference type="ARBA" id="ARBA00023027"/>
    </source>
</evidence>
<evidence type="ECO:0000256" key="2">
    <source>
        <dbReference type="ARBA" id="ARBA00007118"/>
    </source>
</evidence>
<evidence type="ECO:0000256" key="4">
    <source>
        <dbReference type="ARBA" id="ARBA00022643"/>
    </source>
</evidence>
<comment type="similarity">
    <text evidence="2">Belongs to the nitroreductase family.</text>
</comment>
<dbReference type="InterPro" id="IPR026021">
    <property type="entry name" value="YdjA-like"/>
</dbReference>
<keyword evidence="4" id="KW-0288">FMN</keyword>
<comment type="cofactor">
    <cofactor evidence="1">
        <name>FMN</name>
        <dbReference type="ChEBI" id="CHEBI:58210"/>
    </cofactor>
</comment>
<gene>
    <name evidence="9" type="ORF">D7Z54_14870</name>
</gene>
<dbReference type="CDD" id="cd02135">
    <property type="entry name" value="YdjA-like"/>
    <property type="match status" value="1"/>
</dbReference>
<dbReference type="AlphaFoldDB" id="A0A3R9P4E1"/>
<keyword evidence="7" id="KW-0520">NAD</keyword>
<organism evidence="9 10">
    <name type="scientific">Salibacterium salarium</name>
    <dbReference type="NCBI Taxonomy" id="284579"/>
    <lineage>
        <taxon>Bacteria</taxon>
        <taxon>Bacillati</taxon>
        <taxon>Bacillota</taxon>
        <taxon>Bacilli</taxon>
        <taxon>Bacillales</taxon>
        <taxon>Bacillaceae</taxon>
    </lineage>
</organism>
<dbReference type="EMBL" id="RBVX01000014">
    <property type="protein sequence ID" value="RSL32572.1"/>
    <property type="molecule type" value="Genomic_DNA"/>
</dbReference>
<dbReference type="PANTHER" id="PTHR43821">
    <property type="entry name" value="NAD(P)H NITROREDUCTASE YDJA-RELATED"/>
    <property type="match status" value="1"/>
</dbReference>
<dbReference type="PANTHER" id="PTHR43821:SF1">
    <property type="entry name" value="NAD(P)H NITROREDUCTASE YDJA-RELATED"/>
    <property type="match status" value="1"/>
</dbReference>
<evidence type="ECO:0000256" key="3">
    <source>
        <dbReference type="ARBA" id="ARBA00022630"/>
    </source>
</evidence>
<evidence type="ECO:0000313" key="10">
    <source>
        <dbReference type="Proteomes" id="UP000275076"/>
    </source>
</evidence>
<keyword evidence="3" id="KW-0285">Flavoprotein</keyword>
<dbReference type="OrthoDB" id="9804207at2"/>
<evidence type="ECO:0000256" key="1">
    <source>
        <dbReference type="ARBA" id="ARBA00001917"/>
    </source>
</evidence>
<dbReference type="SUPFAM" id="SSF55469">
    <property type="entry name" value="FMN-dependent nitroreductase-like"/>
    <property type="match status" value="1"/>
</dbReference>
<name>A0A3R9P4E1_9BACI</name>
<evidence type="ECO:0000259" key="8">
    <source>
        <dbReference type="Pfam" id="PF00881"/>
    </source>
</evidence>
<dbReference type="Pfam" id="PF00881">
    <property type="entry name" value="Nitroreductase"/>
    <property type="match status" value="1"/>
</dbReference>
<evidence type="ECO:0000313" key="9">
    <source>
        <dbReference type="EMBL" id="RSL32572.1"/>
    </source>
</evidence>